<feature type="region of interest" description="Disordered" evidence="1">
    <location>
        <begin position="647"/>
        <end position="711"/>
    </location>
</feature>
<feature type="domain" description="Fungal lipase-type" evidence="3">
    <location>
        <begin position="182"/>
        <end position="319"/>
    </location>
</feature>
<feature type="transmembrane region" description="Helical" evidence="2">
    <location>
        <begin position="833"/>
        <end position="855"/>
    </location>
</feature>
<dbReference type="SUPFAM" id="SSF53474">
    <property type="entry name" value="alpha/beta-Hydrolases"/>
    <property type="match status" value="1"/>
</dbReference>
<feature type="compositionally biased region" description="Basic and acidic residues" evidence="1">
    <location>
        <begin position="468"/>
        <end position="478"/>
    </location>
</feature>
<dbReference type="PANTHER" id="PTHR45856">
    <property type="entry name" value="ALPHA/BETA-HYDROLASES SUPERFAMILY PROTEIN"/>
    <property type="match status" value="1"/>
</dbReference>
<dbReference type="Gene3D" id="3.40.50.1820">
    <property type="entry name" value="alpha/beta hydrolase"/>
    <property type="match status" value="1"/>
</dbReference>
<keyword evidence="2" id="KW-0812">Transmembrane</keyword>
<dbReference type="InterPro" id="IPR002921">
    <property type="entry name" value="Fungal_lipase-type"/>
</dbReference>
<protein>
    <recommendedName>
        <fullName evidence="3">Fungal lipase-type domain-containing protein</fullName>
    </recommendedName>
</protein>
<dbReference type="Gene3D" id="1.10.287.1490">
    <property type="match status" value="1"/>
</dbReference>
<sequence>MPGVIDNQNSISDDFVNISNTSIKEVLIEKLGPIKSELEARDEHDLDALLNQDTSSLIKIWKNIERSENSELNDASDLADLITGQIAEFDKEKLLEMCTLSKIAYGDGDRKLKKDEYETKRQFEEAGYQIIKFYDNELIQDKYCSGSDYKLEQHNVGYALTGSNSYNRDVGYVFIKDKEVTIAYHGTRDLNDLKEDLRASLTKLSFLSGDNYIHSGFYSLFKRSWPSVHKILQGHANDKGLEGIKSLKINVTGHSMRGALATIAALCLDKTEEAKDINVAIFGSPRVFYNDAAEVYSECLGKKTIRVACQSDPVPCLPHGNAGAHYKHVGKPLKLETDKVLDYLEPYYHKIDTYYKLIREVKQENFKSDSNASRYFYISYVLSPFYHLINCLLNFTCIDGEKFFEEVRKENKDIKLSEIPIEYAPKLEEKLKQEEQECDELNDKVAQLTQDKSQLKETLKSTQQSLNEKTEELNSKDQELNDANQKLEEFKNTQAQFAQEKKKLNQGLDAKAKELKSTGAQLAEKEEKISKLNNQVTKFTEESSKLKEQYKNIKVNLENSKTGLDNANENILKLKEDLEQAKQKIDDANQKVSQLQAQLEREQESAKQELAKITREFESKEANLENSKKELDDKNKALNAEIQTFKSTQTQLEQERDSVKQELVGNTSEVTQLTEENNKLKNELKLKKPKNENNDLKTKLQESETKSKELESQVKNLHEQLESKNRVESQIQCLQEQLEGKNKELNSTKKNVSQLKHETLSKQASIDCLTKKEIQLLSENSRLAKEKDLSLGNENKKLSAVNAQSRKQVIYASVSFLLSVAFAVGASLTMFHLAMCISLAVAALTFLAVGCYCSYEANTALSNVEIDQTNGIDLADAKK</sequence>
<accession>A0AAT9GBD5</accession>
<evidence type="ECO:0000256" key="1">
    <source>
        <dbReference type="SAM" id="MobiDB-lite"/>
    </source>
</evidence>
<dbReference type="GO" id="GO:0006629">
    <property type="term" value="P:lipid metabolic process"/>
    <property type="evidence" value="ECO:0007669"/>
    <property type="project" value="InterPro"/>
</dbReference>
<dbReference type="CDD" id="cd00519">
    <property type="entry name" value="Lipase_3"/>
    <property type="match status" value="1"/>
</dbReference>
<organism evidence="4">
    <name type="scientific">Wolbachia endosymbiont of Sergentomyia squamirostris</name>
    <dbReference type="NCBI Taxonomy" id="3113640"/>
    <lineage>
        <taxon>Bacteria</taxon>
        <taxon>Pseudomonadati</taxon>
        <taxon>Pseudomonadota</taxon>
        <taxon>Alphaproteobacteria</taxon>
        <taxon>Rickettsiales</taxon>
        <taxon>Anaplasmataceae</taxon>
        <taxon>Wolbachieae</taxon>
        <taxon>Wolbachia</taxon>
    </lineage>
</organism>
<dbReference type="EMBL" id="AP029172">
    <property type="protein sequence ID" value="BFD47146.1"/>
    <property type="molecule type" value="Genomic_DNA"/>
</dbReference>
<keyword evidence="2" id="KW-0472">Membrane</keyword>
<evidence type="ECO:0000256" key="2">
    <source>
        <dbReference type="SAM" id="Phobius"/>
    </source>
</evidence>
<evidence type="ECO:0000313" key="4">
    <source>
        <dbReference type="EMBL" id="BFD47146.1"/>
    </source>
</evidence>
<feature type="region of interest" description="Disordered" evidence="1">
    <location>
        <begin position="452"/>
        <end position="478"/>
    </location>
</feature>
<evidence type="ECO:0000259" key="3">
    <source>
        <dbReference type="Pfam" id="PF01764"/>
    </source>
</evidence>
<keyword evidence="2" id="KW-1133">Transmembrane helix</keyword>
<dbReference type="PANTHER" id="PTHR45856:SF11">
    <property type="entry name" value="FUNGAL LIPASE-LIKE DOMAIN-CONTAINING PROTEIN"/>
    <property type="match status" value="1"/>
</dbReference>
<dbReference type="InterPro" id="IPR051218">
    <property type="entry name" value="Sec_MonoDiacylglyc_Lipase"/>
</dbReference>
<dbReference type="Pfam" id="PF01764">
    <property type="entry name" value="Lipase_3"/>
    <property type="match status" value="1"/>
</dbReference>
<gene>
    <name evidence="4" type="ORF">DMENIID0003_02200</name>
</gene>
<dbReference type="AlphaFoldDB" id="A0AAT9GBD5"/>
<reference evidence="4" key="1">
    <citation type="submission" date="2024-01" db="EMBL/GenBank/DDBJ databases">
        <title>Sequencing the genomes of a sandfly, Sergentomyia squamirostris, and its two endosymbionts.</title>
        <authorList>
            <person name="Itokawa K."/>
            <person name="Sanjoba C."/>
        </authorList>
    </citation>
    <scope>NUCLEOTIDE SEQUENCE</scope>
    <source>
        <strain evidence="4">WSSQ</strain>
    </source>
</reference>
<name>A0AAT9GBD5_9RICK</name>
<feature type="compositionally biased region" description="Polar residues" evidence="1">
    <location>
        <begin position="664"/>
        <end position="674"/>
    </location>
</feature>
<dbReference type="InterPro" id="IPR029058">
    <property type="entry name" value="AB_hydrolase_fold"/>
</dbReference>
<proteinExistence type="predicted"/>
<dbReference type="SUPFAM" id="SSF57997">
    <property type="entry name" value="Tropomyosin"/>
    <property type="match status" value="1"/>
</dbReference>
<feature type="compositionally biased region" description="Basic and acidic residues" evidence="1">
    <location>
        <begin position="676"/>
        <end position="711"/>
    </location>
</feature>